<evidence type="ECO:0000313" key="1">
    <source>
        <dbReference type="EMBL" id="OEH82759.1"/>
    </source>
</evidence>
<dbReference type="Proteomes" id="UP000095256">
    <property type="component" value="Unassembled WGS sequence"/>
</dbReference>
<dbReference type="NCBIfam" id="NF038161">
    <property type="entry name" value="lant_II_LchA2"/>
    <property type="match status" value="1"/>
</dbReference>
<reference evidence="1 2" key="1">
    <citation type="submission" date="2016-09" db="EMBL/GenBank/DDBJ databases">
        <authorList>
            <person name="Capua I."/>
            <person name="De Benedictis P."/>
            <person name="Joannis T."/>
            <person name="Lombin L.H."/>
            <person name="Cattoli G."/>
        </authorList>
    </citation>
    <scope>NUCLEOTIDE SEQUENCE [LARGE SCALE GENOMIC DNA]</scope>
    <source>
        <strain evidence="1 2">LMG 25899</strain>
    </source>
</reference>
<evidence type="ECO:0008006" key="3">
    <source>
        <dbReference type="Google" id="ProtNLM"/>
    </source>
</evidence>
<dbReference type="AlphaFoldDB" id="A0A1E5KYK0"/>
<protein>
    <recommendedName>
        <fullName evidence="3">Type 2 lantibiotic</fullName>
    </recommendedName>
</protein>
<gene>
    <name evidence="1" type="ORF">BCR26_12010</name>
</gene>
<keyword evidence="2" id="KW-1185">Reference proteome</keyword>
<comment type="caution">
    <text evidence="1">The sequence shown here is derived from an EMBL/GenBank/DDBJ whole genome shotgun (WGS) entry which is preliminary data.</text>
</comment>
<organism evidence="1 2">
    <name type="scientific">Enterococcus rivorum</name>
    <dbReference type="NCBI Taxonomy" id="762845"/>
    <lineage>
        <taxon>Bacteria</taxon>
        <taxon>Bacillati</taxon>
        <taxon>Bacillota</taxon>
        <taxon>Bacilli</taxon>
        <taxon>Lactobacillales</taxon>
        <taxon>Enterococcaceae</taxon>
        <taxon>Enterococcus</taxon>
    </lineage>
</organism>
<accession>A0A1E5KYK0</accession>
<dbReference type="STRING" id="762845.BCR26_12010"/>
<name>A0A1E5KYK0_9ENTE</name>
<dbReference type="RefSeq" id="WP_069698290.1">
    <property type="nucleotide sequence ID" value="NZ_JAGGMA010000023.1"/>
</dbReference>
<dbReference type="EMBL" id="MIEK01000016">
    <property type="protein sequence ID" value="OEH82759.1"/>
    <property type="molecule type" value="Genomic_DNA"/>
</dbReference>
<sequence length="66" mass="7318">MSEKDLKKLTQDELEKMQKAIGNVSEEELEAIVGAGGDMNAETTFKCAQLVTQVVTGLWTKRPFCK</sequence>
<proteinExistence type="predicted"/>
<evidence type="ECO:0000313" key="2">
    <source>
        <dbReference type="Proteomes" id="UP000095256"/>
    </source>
</evidence>